<evidence type="ECO:0000313" key="9">
    <source>
        <dbReference type="EMBL" id="CCG82852.1"/>
    </source>
</evidence>
<dbReference type="EMBL" id="CAHR02000105">
    <property type="protein sequence ID" value="CCG82852.1"/>
    <property type="molecule type" value="Genomic_DNA"/>
</dbReference>
<keyword evidence="10" id="KW-1185">Reference proteome</keyword>
<dbReference type="PROSITE" id="PS50174">
    <property type="entry name" value="G_PATCH"/>
    <property type="match status" value="1"/>
</dbReference>
<dbReference type="STRING" id="1097556.R4XHG1"/>
<evidence type="ECO:0000256" key="1">
    <source>
        <dbReference type="ARBA" id="ARBA00004604"/>
    </source>
</evidence>
<organism evidence="9 10">
    <name type="scientific">Taphrina deformans (strain PYCC 5710 / ATCC 11124 / CBS 356.35 / IMI 108563 / JCM 9778 / NBRC 8474)</name>
    <name type="common">Peach leaf curl fungus</name>
    <name type="synonym">Lalaria deformans</name>
    <dbReference type="NCBI Taxonomy" id="1097556"/>
    <lineage>
        <taxon>Eukaryota</taxon>
        <taxon>Fungi</taxon>
        <taxon>Dikarya</taxon>
        <taxon>Ascomycota</taxon>
        <taxon>Taphrinomycotina</taxon>
        <taxon>Taphrinomycetes</taxon>
        <taxon>Taphrinales</taxon>
        <taxon>Taphrinaceae</taxon>
        <taxon>Taphrina</taxon>
    </lineage>
</organism>
<feature type="compositionally biased region" description="Basic residues" evidence="7">
    <location>
        <begin position="161"/>
        <end position="183"/>
    </location>
</feature>
<sequence length="259" mass="28253">MGLAGVKKSTRIGVDPRNTKWINNENGVGHRLLAAQGWTPGQGLGDSMKGRTVNIKTTYKDDTAGIGCTPQHSQEWAGLGAFNDIFARINSGEIAQDISDPGLKNKDRVLFMETKPRREGLDIRFVKGETFTSELSKAKFLESLGVGLGQARSTPSEKEQKRLRKKEKALRKERRAAKKAAKALKKESSSKSRKQDRSKTATPSSSSEDEVIDPSPVVVVVPPAAKPHGRFASRAKYQRAKLGSRMDASQLAEILGVKA</sequence>
<keyword evidence="3" id="KW-0698">rRNA processing</keyword>
<keyword evidence="4" id="KW-0539">Nucleus</keyword>
<dbReference type="InterPro" id="IPR050656">
    <property type="entry name" value="PINX1"/>
</dbReference>
<dbReference type="PANTHER" id="PTHR23149">
    <property type="entry name" value="G PATCH DOMAIN CONTAINING PROTEIN"/>
    <property type="match status" value="1"/>
</dbReference>
<proteinExistence type="inferred from homology"/>
<reference evidence="9 10" key="1">
    <citation type="journal article" date="2013" name="MBio">
        <title>Genome sequencing of the plant pathogen Taphrina deformans, the causal agent of peach leaf curl.</title>
        <authorList>
            <person name="Cisse O.H."/>
            <person name="Almeida J.M.G.C.F."/>
            <person name="Fonseca A."/>
            <person name="Kumar A.A."/>
            <person name="Salojaervi J."/>
            <person name="Overmyer K."/>
            <person name="Hauser P.M."/>
            <person name="Pagni M."/>
        </authorList>
    </citation>
    <scope>NUCLEOTIDE SEQUENCE [LARGE SCALE GENOMIC DNA]</scope>
    <source>
        <strain evidence="10">PYCC 5710 / ATCC 11124 / CBS 356.35 / IMI 108563 / JCM 9778 / NBRC 8474</strain>
    </source>
</reference>
<dbReference type="GO" id="GO:0005730">
    <property type="term" value="C:nucleolus"/>
    <property type="evidence" value="ECO:0007669"/>
    <property type="project" value="UniProtKB-SubCell"/>
</dbReference>
<evidence type="ECO:0000256" key="6">
    <source>
        <dbReference type="ARBA" id="ARBA00041961"/>
    </source>
</evidence>
<dbReference type="GO" id="GO:0006364">
    <property type="term" value="P:rRNA processing"/>
    <property type="evidence" value="ECO:0007669"/>
    <property type="project" value="UniProtKB-KW"/>
</dbReference>
<evidence type="ECO:0000256" key="5">
    <source>
        <dbReference type="ARBA" id="ARBA00038007"/>
    </source>
</evidence>
<dbReference type="GO" id="GO:0003676">
    <property type="term" value="F:nucleic acid binding"/>
    <property type="evidence" value="ECO:0007669"/>
    <property type="project" value="InterPro"/>
</dbReference>
<feature type="region of interest" description="Disordered" evidence="7">
    <location>
        <begin position="149"/>
        <end position="233"/>
    </location>
</feature>
<dbReference type="VEuPathDB" id="FungiDB:TAPDE_002663"/>
<feature type="compositionally biased region" description="Basic and acidic residues" evidence="7">
    <location>
        <begin position="184"/>
        <end position="199"/>
    </location>
</feature>
<gene>
    <name evidence="9" type="ORF">TAPDE_002663</name>
</gene>
<comment type="subcellular location">
    <subcellularLocation>
        <location evidence="1">Nucleus</location>
        <location evidence="1">Nucleolus</location>
    </subcellularLocation>
</comment>
<name>R4XHG1_TAPDE</name>
<dbReference type="InterPro" id="IPR000467">
    <property type="entry name" value="G_patch_dom"/>
</dbReference>
<evidence type="ECO:0000256" key="3">
    <source>
        <dbReference type="ARBA" id="ARBA00022552"/>
    </source>
</evidence>
<protein>
    <recommendedName>
        <fullName evidence="6">PinX1-related protein 1</fullName>
    </recommendedName>
</protein>
<evidence type="ECO:0000256" key="7">
    <source>
        <dbReference type="SAM" id="MobiDB-lite"/>
    </source>
</evidence>
<accession>R4XHG1</accession>
<evidence type="ECO:0000256" key="2">
    <source>
        <dbReference type="ARBA" id="ARBA00022517"/>
    </source>
</evidence>
<dbReference type="PANTHER" id="PTHR23149:SF31">
    <property type="entry name" value="PROTEIN PXR1"/>
    <property type="match status" value="1"/>
</dbReference>
<evidence type="ECO:0000313" key="10">
    <source>
        <dbReference type="Proteomes" id="UP000013776"/>
    </source>
</evidence>
<evidence type="ECO:0000256" key="4">
    <source>
        <dbReference type="ARBA" id="ARBA00023242"/>
    </source>
</evidence>
<comment type="similarity">
    <text evidence="5">Belongs to the PINX1 family.</text>
</comment>
<dbReference type="AlphaFoldDB" id="R4XHG1"/>
<dbReference type="OrthoDB" id="29523at2759"/>
<dbReference type="SMART" id="SM00443">
    <property type="entry name" value="G_patch"/>
    <property type="match status" value="1"/>
</dbReference>
<dbReference type="Pfam" id="PF01585">
    <property type="entry name" value="G-patch"/>
    <property type="match status" value="1"/>
</dbReference>
<feature type="domain" description="G-patch" evidence="8">
    <location>
        <begin position="25"/>
        <end position="71"/>
    </location>
</feature>
<evidence type="ECO:0000259" key="8">
    <source>
        <dbReference type="PROSITE" id="PS50174"/>
    </source>
</evidence>
<keyword evidence="2" id="KW-0690">Ribosome biogenesis</keyword>
<dbReference type="Proteomes" id="UP000013776">
    <property type="component" value="Unassembled WGS sequence"/>
</dbReference>
<dbReference type="eggNOG" id="KOG2809">
    <property type="taxonomic scope" value="Eukaryota"/>
</dbReference>
<comment type="caution">
    <text evidence="9">The sequence shown here is derived from an EMBL/GenBank/DDBJ whole genome shotgun (WGS) entry which is preliminary data.</text>
</comment>